<dbReference type="EMBL" id="QEAQ01000031">
    <property type="protein sequence ID" value="TPX58854.1"/>
    <property type="molecule type" value="Genomic_DNA"/>
</dbReference>
<feature type="transmembrane region" description="Helical" evidence="1">
    <location>
        <begin position="12"/>
        <end position="40"/>
    </location>
</feature>
<dbReference type="STRING" id="109895.A0A507E4T5"/>
<dbReference type="InterPro" id="IPR000073">
    <property type="entry name" value="AB_hydrolase_1"/>
</dbReference>
<evidence type="ECO:0000256" key="1">
    <source>
        <dbReference type="SAM" id="Phobius"/>
    </source>
</evidence>
<comment type="caution">
    <text evidence="3">The sequence shown here is derived from an EMBL/GenBank/DDBJ whole genome shotgun (WGS) entry which is preliminary data.</text>
</comment>
<evidence type="ECO:0000313" key="4">
    <source>
        <dbReference type="Proteomes" id="UP000318582"/>
    </source>
</evidence>
<dbReference type="PANTHER" id="PTHR37471:SF1">
    <property type="entry name" value="AB HYDROLASE-1 DOMAIN-CONTAINING PROTEIN"/>
    <property type="match status" value="1"/>
</dbReference>
<name>A0A507E4T5_9FUNG</name>
<dbReference type="InterPro" id="IPR029058">
    <property type="entry name" value="AB_hydrolase_fold"/>
</dbReference>
<evidence type="ECO:0000259" key="2">
    <source>
        <dbReference type="Pfam" id="PF12697"/>
    </source>
</evidence>
<dbReference type="PANTHER" id="PTHR37471">
    <property type="entry name" value="UNNAMED PRODUCT"/>
    <property type="match status" value="1"/>
</dbReference>
<feature type="transmembrane region" description="Helical" evidence="1">
    <location>
        <begin position="204"/>
        <end position="223"/>
    </location>
</feature>
<proteinExistence type="predicted"/>
<keyword evidence="4" id="KW-1185">Reference proteome</keyword>
<dbReference type="Proteomes" id="UP000318582">
    <property type="component" value="Unassembled WGS sequence"/>
</dbReference>
<keyword evidence="1" id="KW-1133">Transmembrane helix</keyword>
<gene>
    <name evidence="3" type="ORF">PhCBS80983_g02821</name>
</gene>
<keyword evidence="1" id="KW-0812">Transmembrane</keyword>
<organism evidence="3 4">
    <name type="scientific">Powellomyces hirtus</name>
    <dbReference type="NCBI Taxonomy" id="109895"/>
    <lineage>
        <taxon>Eukaryota</taxon>
        <taxon>Fungi</taxon>
        <taxon>Fungi incertae sedis</taxon>
        <taxon>Chytridiomycota</taxon>
        <taxon>Chytridiomycota incertae sedis</taxon>
        <taxon>Chytridiomycetes</taxon>
        <taxon>Spizellomycetales</taxon>
        <taxon>Powellomycetaceae</taxon>
        <taxon>Powellomyces</taxon>
    </lineage>
</organism>
<dbReference type="SUPFAM" id="SSF53474">
    <property type="entry name" value="alpha/beta-Hydrolases"/>
    <property type="match status" value="1"/>
</dbReference>
<protein>
    <recommendedName>
        <fullName evidence="2">AB hydrolase-1 domain-containing protein</fullName>
    </recommendedName>
</protein>
<evidence type="ECO:0000313" key="3">
    <source>
        <dbReference type="EMBL" id="TPX58854.1"/>
    </source>
</evidence>
<sequence length="495" mass="56301">MGVAIVGRSIGYRLWQAVVAIILAVTPLSYIYVISLFFYLKDNHRTWLSTLQENSWVALFALSLLTLWMVIETLWFPYHHFTANRLRARRLPAHVAKSPEDRKRLYERCLEALGDHDAVKISISGWFFGAPIATIRRGNLRLWLAWAMFDSEPVDLSDSEMDEIEVFIDLTERASAVSFLQGHDRNVNCMRLTIDDMQMFHRPFIYYAAISAMHAIAAIFLHAQGFRGTSVTPSGSDFINSEHEPASPQRYFYRPARASAAKKSDSALPIVFIHGIGIGYLHYAPLIARLPRDVDVFLLDWPHVSMRLAESVPTIPNTVASISAMLAKHGHPRASFVAHSLGTAAVSWMIHAKPHLVASTVFMDPIVFLLVDPAVAYNFVYRKPSTVLELLMQYFVARELYIAHSLARHFNWSENILFKDELPSNVLTGQKNNMVILSSHDQIVPSAKVRRYLTNHPNVDLMWFDDVTHGELMFRKECMTVVQDRVYEACGLRQA</sequence>
<reference evidence="3 4" key="1">
    <citation type="journal article" date="2019" name="Sci. Rep.">
        <title>Comparative genomics of chytrid fungi reveal insights into the obligate biotrophic and pathogenic lifestyle of Synchytrium endobioticum.</title>
        <authorList>
            <person name="van de Vossenberg B.T.L.H."/>
            <person name="Warris S."/>
            <person name="Nguyen H.D.T."/>
            <person name="van Gent-Pelzer M.P.E."/>
            <person name="Joly D.L."/>
            <person name="van de Geest H.C."/>
            <person name="Bonants P.J.M."/>
            <person name="Smith D.S."/>
            <person name="Levesque C.A."/>
            <person name="van der Lee T.A.J."/>
        </authorList>
    </citation>
    <scope>NUCLEOTIDE SEQUENCE [LARGE SCALE GENOMIC DNA]</scope>
    <source>
        <strain evidence="3 4">CBS 809.83</strain>
    </source>
</reference>
<feature type="transmembrane region" description="Helical" evidence="1">
    <location>
        <begin position="56"/>
        <end position="78"/>
    </location>
</feature>
<dbReference type="AlphaFoldDB" id="A0A507E4T5"/>
<accession>A0A507E4T5</accession>
<keyword evidence="1" id="KW-0472">Membrane</keyword>
<dbReference type="Pfam" id="PF12697">
    <property type="entry name" value="Abhydrolase_6"/>
    <property type="match status" value="1"/>
</dbReference>
<feature type="domain" description="AB hydrolase-1" evidence="2">
    <location>
        <begin position="270"/>
        <end position="469"/>
    </location>
</feature>
<dbReference type="Gene3D" id="3.40.50.1820">
    <property type="entry name" value="alpha/beta hydrolase"/>
    <property type="match status" value="1"/>
</dbReference>